<dbReference type="EMBL" id="QPFP01000009">
    <property type="protein sequence ID" value="TEB34426.1"/>
    <property type="molecule type" value="Genomic_DNA"/>
</dbReference>
<organism evidence="1 2">
    <name type="scientific">Coprinellus micaceus</name>
    <name type="common">Glistening ink-cap mushroom</name>
    <name type="synonym">Coprinus micaceus</name>
    <dbReference type="NCBI Taxonomy" id="71717"/>
    <lineage>
        <taxon>Eukaryota</taxon>
        <taxon>Fungi</taxon>
        <taxon>Dikarya</taxon>
        <taxon>Basidiomycota</taxon>
        <taxon>Agaricomycotina</taxon>
        <taxon>Agaricomycetes</taxon>
        <taxon>Agaricomycetidae</taxon>
        <taxon>Agaricales</taxon>
        <taxon>Agaricineae</taxon>
        <taxon>Psathyrellaceae</taxon>
        <taxon>Coprinellus</taxon>
    </lineage>
</organism>
<evidence type="ECO:0000313" key="2">
    <source>
        <dbReference type="Proteomes" id="UP000298030"/>
    </source>
</evidence>
<protein>
    <submittedName>
        <fullName evidence="1">Uncharacterized protein</fullName>
    </submittedName>
</protein>
<dbReference type="AlphaFoldDB" id="A0A4Y7TJS6"/>
<evidence type="ECO:0000313" key="1">
    <source>
        <dbReference type="EMBL" id="TEB34426.1"/>
    </source>
</evidence>
<accession>A0A4Y7TJS6</accession>
<reference evidence="1 2" key="1">
    <citation type="journal article" date="2019" name="Nat. Ecol. Evol.">
        <title>Megaphylogeny resolves global patterns of mushroom evolution.</title>
        <authorList>
            <person name="Varga T."/>
            <person name="Krizsan K."/>
            <person name="Foldi C."/>
            <person name="Dima B."/>
            <person name="Sanchez-Garcia M."/>
            <person name="Sanchez-Ramirez S."/>
            <person name="Szollosi G.J."/>
            <person name="Szarkandi J.G."/>
            <person name="Papp V."/>
            <person name="Albert L."/>
            <person name="Andreopoulos W."/>
            <person name="Angelini C."/>
            <person name="Antonin V."/>
            <person name="Barry K.W."/>
            <person name="Bougher N.L."/>
            <person name="Buchanan P."/>
            <person name="Buyck B."/>
            <person name="Bense V."/>
            <person name="Catcheside P."/>
            <person name="Chovatia M."/>
            <person name="Cooper J."/>
            <person name="Damon W."/>
            <person name="Desjardin D."/>
            <person name="Finy P."/>
            <person name="Geml J."/>
            <person name="Haridas S."/>
            <person name="Hughes K."/>
            <person name="Justo A."/>
            <person name="Karasinski D."/>
            <person name="Kautmanova I."/>
            <person name="Kiss B."/>
            <person name="Kocsube S."/>
            <person name="Kotiranta H."/>
            <person name="LaButti K.M."/>
            <person name="Lechner B.E."/>
            <person name="Liimatainen K."/>
            <person name="Lipzen A."/>
            <person name="Lukacs Z."/>
            <person name="Mihaltcheva S."/>
            <person name="Morgado L.N."/>
            <person name="Niskanen T."/>
            <person name="Noordeloos M.E."/>
            <person name="Ohm R.A."/>
            <person name="Ortiz-Santana B."/>
            <person name="Ovrebo C."/>
            <person name="Racz N."/>
            <person name="Riley R."/>
            <person name="Savchenko A."/>
            <person name="Shiryaev A."/>
            <person name="Soop K."/>
            <person name="Spirin V."/>
            <person name="Szebenyi C."/>
            <person name="Tomsovsky M."/>
            <person name="Tulloss R.E."/>
            <person name="Uehling J."/>
            <person name="Grigoriev I.V."/>
            <person name="Vagvolgyi C."/>
            <person name="Papp T."/>
            <person name="Martin F.M."/>
            <person name="Miettinen O."/>
            <person name="Hibbett D.S."/>
            <person name="Nagy L.G."/>
        </authorList>
    </citation>
    <scope>NUCLEOTIDE SEQUENCE [LARGE SCALE GENOMIC DNA]</scope>
    <source>
        <strain evidence="1 2">FP101781</strain>
    </source>
</reference>
<gene>
    <name evidence="1" type="ORF">FA13DRAFT_1729075</name>
</gene>
<name>A0A4Y7TJS6_COPMI</name>
<comment type="caution">
    <text evidence="1">The sequence shown here is derived from an EMBL/GenBank/DDBJ whole genome shotgun (WGS) entry which is preliminary data.</text>
</comment>
<feature type="non-terminal residue" evidence="1">
    <location>
        <position position="50"/>
    </location>
</feature>
<proteinExistence type="predicted"/>
<keyword evidence="2" id="KW-1185">Reference proteome</keyword>
<sequence>MPNETYGLIVRAWTTTESLRVIVVVSYTFATTPESNITLHPAEVEIKVRN</sequence>
<dbReference type="Proteomes" id="UP000298030">
    <property type="component" value="Unassembled WGS sequence"/>
</dbReference>